<dbReference type="GO" id="GO:0016567">
    <property type="term" value="P:protein ubiquitination"/>
    <property type="evidence" value="ECO:0007669"/>
    <property type="project" value="TreeGrafter"/>
</dbReference>
<dbReference type="EC" id="2.3.2.27" evidence="2"/>
<feature type="domain" description="RING-type" evidence="7">
    <location>
        <begin position="168"/>
        <end position="206"/>
    </location>
</feature>
<evidence type="ECO:0000259" key="7">
    <source>
        <dbReference type="PROSITE" id="PS50089"/>
    </source>
</evidence>
<dbReference type="AlphaFoldDB" id="A0A8X8WP09"/>
<evidence type="ECO:0000256" key="3">
    <source>
        <dbReference type="ARBA" id="ARBA00022723"/>
    </source>
</evidence>
<evidence type="ECO:0000256" key="4">
    <source>
        <dbReference type="ARBA" id="ARBA00022771"/>
    </source>
</evidence>
<comment type="caution">
    <text evidence="8">The sequence shown here is derived from an EMBL/GenBank/DDBJ whole genome shotgun (WGS) entry which is preliminary data.</text>
</comment>
<comment type="catalytic activity">
    <reaction evidence="1">
        <text>S-ubiquitinyl-[E2 ubiquitin-conjugating enzyme]-L-cysteine + [acceptor protein]-L-lysine = [E2 ubiquitin-conjugating enzyme]-L-cysteine + N(6)-ubiquitinyl-[acceptor protein]-L-lysine.</text>
        <dbReference type="EC" id="2.3.2.27"/>
    </reaction>
</comment>
<dbReference type="PROSITE" id="PS50089">
    <property type="entry name" value="ZF_RING_2"/>
    <property type="match status" value="1"/>
</dbReference>
<evidence type="ECO:0000256" key="6">
    <source>
        <dbReference type="PROSITE-ProRule" id="PRU00175"/>
    </source>
</evidence>
<dbReference type="GO" id="GO:0008270">
    <property type="term" value="F:zinc ion binding"/>
    <property type="evidence" value="ECO:0007669"/>
    <property type="project" value="UniProtKB-KW"/>
</dbReference>
<evidence type="ECO:0000256" key="2">
    <source>
        <dbReference type="ARBA" id="ARBA00012483"/>
    </source>
</evidence>
<name>A0A8X8WP09_SALSN</name>
<dbReference type="EMBL" id="PNBA02000015">
    <property type="protein sequence ID" value="KAG6398320.1"/>
    <property type="molecule type" value="Genomic_DNA"/>
</dbReference>
<protein>
    <recommendedName>
        <fullName evidence="2">RING-type E3 ubiquitin transferase</fullName>
        <ecNumber evidence="2">2.3.2.27</ecNumber>
    </recommendedName>
</protein>
<reference evidence="8" key="2">
    <citation type="submission" date="2020-08" db="EMBL/GenBank/DDBJ databases">
        <title>Plant Genome Project.</title>
        <authorList>
            <person name="Zhang R.-G."/>
        </authorList>
    </citation>
    <scope>NUCLEOTIDE SEQUENCE</scope>
    <source>
        <strain evidence="8">Huo1</strain>
        <tissue evidence="8">Leaf</tissue>
    </source>
</reference>
<keyword evidence="9" id="KW-1185">Reference proteome</keyword>
<dbReference type="Proteomes" id="UP000298416">
    <property type="component" value="Unassembled WGS sequence"/>
</dbReference>
<dbReference type="InterPro" id="IPR013083">
    <property type="entry name" value="Znf_RING/FYVE/PHD"/>
</dbReference>
<evidence type="ECO:0000313" key="9">
    <source>
        <dbReference type="Proteomes" id="UP000298416"/>
    </source>
</evidence>
<accession>A0A8X8WP09</accession>
<evidence type="ECO:0000256" key="1">
    <source>
        <dbReference type="ARBA" id="ARBA00000900"/>
    </source>
</evidence>
<dbReference type="GO" id="GO:0005737">
    <property type="term" value="C:cytoplasm"/>
    <property type="evidence" value="ECO:0007669"/>
    <property type="project" value="TreeGrafter"/>
</dbReference>
<organism evidence="8">
    <name type="scientific">Salvia splendens</name>
    <name type="common">Scarlet sage</name>
    <dbReference type="NCBI Taxonomy" id="180675"/>
    <lineage>
        <taxon>Eukaryota</taxon>
        <taxon>Viridiplantae</taxon>
        <taxon>Streptophyta</taxon>
        <taxon>Embryophyta</taxon>
        <taxon>Tracheophyta</taxon>
        <taxon>Spermatophyta</taxon>
        <taxon>Magnoliopsida</taxon>
        <taxon>eudicotyledons</taxon>
        <taxon>Gunneridae</taxon>
        <taxon>Pentapetalae</taxon>
        <taxon>asterids</taxon>
        <taxon>lamiids</taxon>
        <taxon>Lamiales</taxon>
        <taxon>Lamiaceae</taxon>
        <taxon>Nepetoideae</taxon>
        <taxon>Mentheae</taxon>
        <taxon>Salviinae</taxon>
        <taxon>Salvia</taxon>
        <taxon>Salvia subgen. Calosphace</taxon>
        <taxon>core Calosphace</taxon>
    </lineage>
</organism>
<sequence>MDPEYYYHTSFSITKKAARTTIFPHLQINFNLSLHKEYTNYLINFETGPRHLPLPLSHRSPSTALIIVREHLSFDDVQEAVGAAIGDSLRGHERSHAILLAWERLLGAFSPQEPLPKYVELDFDMDVWTRYWYVHGEGSDDGGGMVPAAEEEIRMLEECDVAEEERYCSICLEELGVALRMPCSHVFHGGCIKDWLRKSHYCPLCRYQMPTATTE</sequence>
<dbReference type="Pfam" id="PF13639">
    <property type="entry name" value="zf-RING_2"/>
    <property type="match status" value="1"/>
</dbReference>
<dbReference type="SMART" id="SM00744">
    <property type="entry name" value="RINGv"/>
    <property type="match status" value="1"/>
</dbReference>
<dbReference type="SUPFAM" id="SSF57850">
    <property type="entry name" value="RING/U-box"/>
    <property type="match status" value="1"/>
</dbReference>
<dbReference type="PANTHER" id="PTHR15710:SF77">
    <property type="entry name" value="RING-H2 FINGER PROTEIN ATL21B"/>
    <property type="match status" value="1"/>
</dbReference>
<dbReference type="InterPro" id="IPR011016">
    <property type="entry name" value="Znf_RING-CH"/>
</dbReference>
<keyword evidence="4 6" id="KW-0863">Zinc-finger</keyword>
<dbReference type="Gene3D" id="3.30.40.10">
    <property type="entry name" value="Zinc/RING finger domain, C3HC4 (zinc finger)"/>
    <property type="match status" value="1"/>
</dbReference>
<keyword evidence="5" id="KW-0862">Zinc</keyword>
<proteinExistence type="predicted"/>
<dbReference type="PANTHER" id="PTHR15710">
    <property type="entry name" value="E3 UBIQUITIN-PROTEIN LIGASE PRAJA"/>
    <property type="match status" value="1"/>
</dbReference>
<dbReference type="GO" id="GO:0061630">
    <property type="term" value="F:ubiquitin protein ligase activity"/>
    <property type="evidence" value="ECO:0007669"/>
    <property type="project" value="UniProtKB-EC"/>
</dbReference>
<dbReference type="SMART" id="SM00184">
    <property type="entry name" value="RING"/>
    <property type="match status" value="1"/>
</dbReference>
<dbReference type="OrthoDB" id="4348522at2759"/>
<evidence type="ECO:0000313" key="8">
    <source>
        <dbReference type="EMBL" id="KAG6398320.1"/>
    </source>
</evidence>
<keyword evidence="3" id="KW-0479">Metal-binding</keyword>
<reference evidence="8" key="1">
    <citation type="submission" date="2018-01" db="EMBL/GenBank/DDBJ databases">
        <authorList>
            <person name="Mao J.F."/>
        </authorList>
    </citation>
    <scope>NUCLEOTIDE SEQUENCE</scope>
    <source>
        <strain evidence="8">Huo1</strain>
        <tissue evidence="8">Leaf</tissue>
    </source>
</reference>
<dbReference type="InterPro" id="IPR001841">
    <property type="entry name" value="Znf_RING"/>
</dbReference>
<gene>
    <name evidence="8" type="ORF">SASPL_139778</name>
</gene>
<evidence type="ECO:0000256" key="5">
    <source>
        <dbReference type="ARBA" id="ARBA00022833"/>
    </source>
</evidence>